<protein>
    <submittedName>
        <fullName evidence="2">Uncharacterized protein</fullName>
    </submittedName>
</protein>
<reference evidence="2 3" key="1">
    <citation type="submission" date="2023-09" db="EMBL/GenBank/DDBJ databases">
        <title>Nesidiocoris tenuis whole genome shotgun sequence.</title>
        <authorList>
            <person name="Shibata T."/>
            <person name="Shimoda M."/>
            <person name="Kobayashi T."/>
            <person name="Uehara T."/>
        </authorList>
    </citation>
    <scope>NUCLEOTIDE SEQUENCE [LARGE SCALE GENOMIC DNA]</scope>
    <source>
        <strain evidence="2 3">Japan</strain>
    </source>
</reference>
<dbReference type="Proteomes" id="UP001307889">
    <property type="component" value="Chromosome 3"/>
</dbReference>
<evidence type="ECO:0000256" key="1">
    <source>
        <dbReference type="SAM" id="SignalP"/>
    </source>
</evidence>
<feature type="chain" id="PRO_5046727425" evidence="1">
    <location>
        <begin position="22"/>
        <end position="229"/>
    </location>
</feature>
<gene>
    <name evidence="2" type="ORF">NTJ_04691</name>
</gene>
<dbReference type="EMBL" id="AP028911">
    <property type="protein sequence ID" value="BES91880.1"/>
    <property type="molecule type" value="Genomic_DNA"/>
</dbReference>
<evidence type="ECO:0000313" key="3">
    <source>
        <dbReference type="Proteomes" id="UP001307889"/>
    </source>
</evidence>
<feature type="signal peptide" evidence="1">
    <location>
        <begin position="1"/>
        <end position="21"/>
    </location>
</feature>
<keyword evidence="3" id="KW-1185">Reference proteome</keyword>
<accession>A0ABN7AHY9</accession>
<evidence type="ECO:0000313" key="2">
    <source>
        <dbReference type="EMBL" id="BES91880.1"/>
    </source>
</evidence>
<organism evidence="2 3">
    <name type="scientific">Nesidiocoris tenuis</name>
    <dbReference type="NCBI Taxonomy" id="355587"/>
    <lineage>
        <taxon>Eukaryota</taxon>
        <taxon>Metazoa</taxon>
        <taxon>Ecdysozoa</taxon>
        <taxon>Arthropoda</taxon>
        <taxon>Hexapoda</taxon>
        <taxon>Insecta</taxon>
        <taxon>Pterygota</taxon>
        <taxon>Neoptera</taxon>
        <taxon>Paraneoptera</taxon>
        <taxon>Hemiptera</taxon>
        <taxon>Heteroptera</taxon>
        <taxon>Panheteroptera</taxon>
        <taxon>Cimicomorpha</taxon>
        <taxon>Miridae</taxon>
        <taxon>Dicyphina</taxon>
        <taxon>Nesidiocoris</taxon>
    </lineage>
</organism>
<keyword evidence="1" id="KW-0732">Signal</keyword>
<name>A0ABN7AHY9_9HEMI</name>
<proteinExistence type="predicted"/>
<sequence>MFRSLILLFALLYCEIRPALSDIDSPGLCENVNDRVDESLEYANSWMRTSRQDSQTIAGFQLKVPILDRELEIGVETRDGKVQNLDSLHRYGNACEESRYEDKILRGGLQYDNLVVTFDDVDVEFFFWKYKASLSYTVQLGLNFTIDKSPDECSLTSFEITTKDRPDFQFSMPGWTGWLLARMLRSSLMKHDLTPILGRVKTESYKSVSSYFVYYWCWNWRYSTITTVR</sequence>